<name>A0A085LXM7_9BILA</name>
<proteinExistence type="predicted"/>
<keyword evidence="2" id="KW-1185">Reference proteome</keyword>
<sequence length="133" mass="15094">MEKAVRQRIREAHATWSVLTVRGAWIDPVCVGEYLRQFEESDKKASQTLTEELLFMANDLWKEFTVAVGGVLHYGRCLNCLVHRRIRKRILVMVKAAEVLARPLRQTVDRFSDIGGGTTAQNLPEPIADDESV</sequence>
<evidence type="ECO:0000313" key="1">
    <source>
        <dbReference type="EMBL" id="KFD49723.1"/>
    </source>
</evidence>
<evidence type="ECO:0000313" key="2">
    <source>
        <dbReference type="Proteomes" id="UP000030764"/>
    </source>
</evidence>
<dbReference type="AlphaFoldDB" id="A0A085LXM7"/>
<dbReference type="EMBL" id="KL363265">
    <property type="protein sequence ID" value="KFD49723.1"/>
    <property type="molecule type" value="Genomic_DNA"/>
</dbReference>
<organism evidence="1 2">
    <name type="scientific">Trichuris suis</name>
    <name type="common">pig whipworm</name>
    <dbReference type="NCBI Taxonomy" id="68888"/>
    <lineage>
        <taxon>Eukaryota</taxon>
        <taxon>Metazoa</taxon>
        <taxon>Ecdysozoa</taxon>
        <taxon>Nematoda</taxon>
        <taxon>Enoplea</taxon>
        <taxon>Dorylaimia</taxon>
        <taxon>Trichinellida</taxon>
        <taxon>Trichuridae</taxon>
        <taxon>Trichuris</taxon>
    </lineage>
</organism>
<dbReference type="Proteomes" id="UP000030764">
    <property type="component" value="Unassembled WGS sequence"/>
</dbReference>
<protein>
    <submittedName>
        <fullName evidence="1">Uncharacterized protein</fullName>
    </submittedName>
</protein>
<reference evidence="1 2" key="1">
    <citation type="journal article" date="2014" name="Nat. Genet.">
        <title>Genome and transcriptome of the porcine whipworm Trichuris suis.</title>
        <authorList>
            <person name="Jex A.R."/>
            <person name="Nejsum P."/>
            <person name="Schwarz E.M."/>
            <person name="Hu L."/>
            <person name="Young N.D."/>
            <person name="Hall R.S."/>
            <person name="Korhonen P.K."/>
            <person name="Liao S."/>
            <person name="Thamsborg S."/>
            <person name="Xia J."/>
            <person name="Xu P."/>
            <person name="Wang S."/>
            <person name="Scheerlinck J.P."/>
            <person name="Hofmann A."/>
            <person name="Sternberg P.W."/>
            <person name="Wang J."/>
            <person name="Gasser R.B."/>
        </authorList>
    </citation>
    <scope>NUCLEOTIDE SEQUENCE [LARGE SCALE GENOMIC DNA]</scope>
    <source>
        <strain evidence="1">DCEP-RM93M</strain>
    </source>
</reference>
<gene>
    <name evidence="1" type="ORF">M513_09420</name>
</gene>
<accession>A0A085LXM7</accession>